<dbReference type="PROSITE" id="PS00571">
    <property type="entry name" value="AMIDASES"/>
    <property type="match status" value="1"/>
</dbReference>
<dbReference type="Proteomes" id="UP000672602">
    <property type="component" value="Unassembled WGS sequence"/>
</dbReference>
<gene>
    <name evidence="2" type="ORF">KAJ83_14860</name>
</gene>
<dbReference type="RefSeq" id="WP_210682891.1">
    <property type="nucleotide sequence ID" value="NZ_JAGMWN010000007.1"/>
</dbReference>
<dbReference type="InterPro" id="IPR023631">
    <property type="entry name" value="Amidase_dom"/>
</dbReference>
<dbReference type="Gene3D" id="3.90.1300.10">
    <property type="entry name" value="Amidase signature (AS) domain"/>
    <property type="match status" value="1"/>
</dbReference>
<evidence type="ECO:0000313" key="3">
    <source>
        <dbReference type="Proteomes" id="UP000672602"/>
    </source>
</evidence>
<dbReference type="EMBL" id="JAGMWN010000007">
    <property type="protein sequence ID" value="MBP5858299.1"/>
    <property type="molecule type" value="Genomic_DNA"/>
</dbReference>
<dbReference type="GO" id="GO:0003824">
    <property type="term" value="F:catalytic activity"/>
    <property type="evidence" value="ECO:0007669"/>
    <property type="project" value="InterPro"/>
</dbReference>
<dbReference type="SUPFAM" id="SSF75304">
    <property type="entry name" value="Amidase signature (AS) enzymes"/>
    <property type="match status" value="1"/>
</dbReference>
<proteinExistence type="predicted"/>
<dbReference type="InterPro" id="IPR000120">
    <property type="entry name" value="Amidase"/>
</dbReference>
<dbReference type="InterPro" id="IPR036928">
    <property type="entry name" value="AS_sf"/>
</dbReference>
<sequence>MSQERSSDPIHWTACQAVDALADGEISPHELIAAAFARIEAVDDAVNALPTRCRDRAEAAAEEAAAHGPLHGLPVAVKDLNEVAGVRCTFGSPIYRDYVPETSDIMVEVLEGRGALTIAKSNTPEFGAGANTFNEVLGVTRNPWNTDLTCGGSSGGSAVALATGQCWLATGSDLGGSLRTPAGYCQIVGMRPSPGTVPRSDTALPFGTLAVEGPMARNVEDVGLMLDAMAGQHPGDPISRPPNVPSFRDAAHNGRAPRRVGFSEDLGILPVDPRIRAATAAGVRYFEDLGATVEEAAPDFTGAAETFQTLRAAGYVAGHRRHLAEHRDLLKPDVIWNIEKGMALTADDIAAAEIERAALYRRFLAFFETYDLFCCPVSIVPPFPVEQRYVAECDGHRFDNYVDWLAMCSAITLTGLPAISVPCGRTEEGLPVGLQLVGPPHGEALLLGMAKRFEEATGLAATVPIDPRPPVA</sequence>
<protein>
    <submittedName>
        <fullName evidence="2">Amidase</fullName>
    </submittedName>
</protein>
<reference evidence="2" key="1">
    <citation type="submission" date="2021-04" db="EMBL/GenBank/DDBJ databases">
        <authorList>
            <person name="Zhang D.-C."/>
        </authorList>
    </citation>
    <scope>NUCLEOTIDE SEQUENCE</scope>
    <source>
        <strain evidence="2">CGMCC 1.15697</strain>
    </source>
</reference>
<accession>A0A8J7S3Z9</accession>
<dbReference type="Pfam" id="PF01425">
    <property type="entry name" value="Amidase"/>
    <property type="match status" value="1"/>
</dbReference>
<keyword evidence="3" id="KW-1185">Reference proteome</keyword>
<name>A0A8J7S3Z9_9PROT</name>
<comment type="caution">
    <text evidence="2">The sequence shown here is derived from an EMBL/GenBank/DDBJ whole genome shotgun (WGS) entry which is preliminary data.</text>
</comment>
<organism evidence="2 3">
    <name type="scientific">Marivibrio halodurans</name>
    <dbReference type="NCBI Taxonomy" id="2039722"/>
    <lineage>
        <taxon>Bacteria</taxon>
        <taxon>Pseudomonadati</taxon>
        <taxon>Pseudomonadota</taxon>
        <taxon>Alphaproteobacteria</taxon>
        <taxon>Rhodospirillales</taxon>
        <taxon>Rhodospirillaceae</taxon>
        <taxon>Marivibrio</taxon>
    </lineage>
</organism>
<dbReference type="PANTHER" id="PTHR11895">
    <property type="entry name" value="TRANSAMIDASE"/>
    <property type="match status" value="1"/>
</dbReference>
<dbReference type="InterPro" id="IPR020556">
    <property type="entry name" value="Amidase_CS"/>
</dbReference>
<evidence type="ECO:0000259" key="1">
    <source>
        <dbReference type="Pfam" id="PF01425"/>
    </source>
</evidence>
<evidence type="ECO:0000313" key="2">
    <source>
        <dbReference type="EMBL" id="MBP5858299.1"/>
    </source>
</evidence>
<feature type="domain" description="Amidase" evidence="1">
    <location>
        <begin position="30"/>
        <end position="447"/>
    </location>
</feature>
<dbReference type="AlphaFoldDB" id="A0A8J7S3Z9"/>
<dbReference type="PANTHER" id="PTHR11895:SF76">
    <property type="entry name" value="INDOLEACETAMIDE HYDROLASE"/>
    <property type="match status" value="1"/>
</dbReference>